<sequence length="87" mass="9673">MFPTTSEPSSVQRRRSVRSSSYAETTLSATNKRNTISSASAAYRFGETNKPTLKRRPHSDEGARIQLAKSKNDNAKNALKITKKSAW</sequence>
<evidence type="ECO:0000256" key="1">
    <source>
        <dbReference type="SAM" id="MobiDB-lite"/>
    </source>
</evidence>
<organism evidence="2 3">
    <name type="scientific">Ciona intestinalis</name>
    <name type="common">Transparent sea squirt</name>
    <name type="synonym">Ascidia intestinalis</name>
    <dbReference type="NCBI Taxonomy" id="7719"/>
    <lineage>
        <taxon>Eukaryota</taxon>
        <taxon>Metazoa</taxon>
        <taxon>Chordata</taxon>
        <taxon>Tunicata</taxon>
        <taxon>Ascidiacea</taxon>
        <taxon>Phlebobranchia</taxon>
        <taxon>Cionidae</taxon>
        <taxon>Ciona</taxon>
    </lineage>
</organism>
<reference evidence="3" key="1">
    <citation type="journal article" date="2002" name="Science">
        <title>The draft genome of Ciona intestinalis: insights into chordate and vertebrate origins.</title>
        <authorList>
            <person name="Dehal P."/>
            <person name="Satou Y."/>
            <person name="Campbell R.K."/>
            <person name="Chapman J."/>
            <person name="Degnan B."/>
            <person name="De Tomaso A."/>
            <person name="Davidson B."/>
            <person name="Di Gregorio A."/>
            <person name="Gelpke M."/>
            <person name="Goodstein D.M."/>
            <person name="Harafuji N."/>
            <person name="Hastings K.E."/>
            <person name="Ho I."/>
            <person name="Hotta K."/>
            <person name="Huang W."/>
            <person name="Kawashima T."/>
            <person name="Lemaire P."/>
            <person name="Martinez D."/>
            <person name="Meinertzhagen I.A."/>
            <person name="Necula S."/>
            <person name="Nonaka M."/>
            <person name="Putnam N."/>
            <person name="Rash S."/>
            <person name="Saiga H."/>
            <person name="Satake M."/>
            <person name="Terry A."/>
            <person name="Yamada L."/>
            <person name="Wang H.G."/>
            <person name="Awazu S."/>
            <person name="Azumi K."/>
            <person name="Boore J."/>
            <person name="Branno M."/>
            <person name="Chin-Bow S."/>
            <person name="DeSantis R."/>
            <person name="Doyle S."/>
            <person name="Francino P."/>
            <person name="Keys D.N."/>
            <person name="Haga S."/>
            <person name="Hayashi H."/>
            <person name="Hino K."/>
            <person name="Imai K.S."/>
            <person name="Inaba K."/>
            <person name="Kano S."/>
            <person name="Kobayashi K."/>
            <person name="Kobayashi M."/>
            <person name="Lee B.I."/>
            <person name="Makabe K.W."/>
            <person name="Manohar C."/>
            <person name="Matassi G."/>
            <person name="Medina M."/>
            <person name="Mochizuki Y."/>
            <person name="Mount S."/>
            <person name="Morishita T."/>
            <person name="Miura S."/>
            <person name="Nakayama A."/>
            <person name="Nishizaka S."/>
            <person name="Nomoto H."/>
            <person name="Ohta F."/>
            <person name="Oishi K."/>
            <person name="Rigoutsos I."/>
            <person name="Sano M."/>
            <person name="Sasaki A."/>
            <person name="Sasakura Y."/>
            <person name="Shoguchi E."/>
            <person name="Shin-i T."/>
            <person name="Spagnuolo A."/>
            <person name="Stainier D."/>
            <person name="Suzuki M.M."/>
            <person name="Tassy O."/>
            <person name="Takatori N."/>
            <person name="Tokuoka M."/>
            <person name="Yagi K."/>
            <person name="Yoshizaki F."/>
            <person name="Wada S."/>
            <person name="Zhang C."/>
            <person name="Hyatt P.D."/>
            <person name="Larimer F."/>
            <person name="Detter C."/>
            <person name="Doggett N."/>
            <person name="Glavina T."/>
            <person name="Hawkins T."/>
            <person name="Richardson P."/>
            <person name="Lucas S."/>
            <person name="Kohara Y."/>
            <person name="Levine M."/>
            <person name="Satoh N."/>
            <person name="Rokhsar D.S."/>
        </authorList>
    </citation>
    <scope>NUCLEOTIDE SEQUENCE [LARGE SCALE GENOMIC DNA]</scope>
</reference>
<accession>F6QW90</accession>
<feature type="compositionally biased region" description="Polar residues" evidence="1">
    <location>
        <begin position="22"/>
        <end position="35"/>
    </location>
</feature>
<evidence type="ECO:0000313" key="3">
    <source>
        <dbReference type="Proteomes" id="UP000008144"/>
    </source>
</evidence>
<protein>
    <submittedName>
        <fullName evidence="2">Uncharacterized protein</fullName>
    </submittedName>
</protein>
<dbReference type="InParanoid" id="F6QW90"/>
<dbReference type="Proteomes" id="UP000008144">
    <property type="component" value="Chromosome 10"/>
</dbReference>
<dbReference type="Ensembl" id="ENSCINT00000025752.2">
    <property type="protein sequence ID" value="ENSCINP00000025506.2"/>
    <property type="gene ID" value="ENSCING00000014013.2"/>
</dbReference>
<reference evidence="2" key="4">
    <citation type="submission" date="2025-09" db="UniProtKB">
        <authorList>
            <consortium name="Ensembl"/>
        </authorList>
    </citation>
    <scope>IDENTIFICATION</scope>
</reference>
<evidence type="ECO:0000313" key="2">
    <source>
        <dbReference type="Ensembl" id="ENSCINP00000025506.2"/>
    </source>
</evidence>
<name>F6QW90_CIOIN</name>
<reference evidence="2" key="2">
    <citation type="journal article" date="2008" name="Genome Biol.">
        <title>Improved genome assembly and evidence-based global gene model set for the chordate Ciona intestinalis: new insight into intron and operon populations.</title>
        <authorList>
            <person name="Satou Y."/>
            <person name="Mineta K."/>
            <person name="Ogasawara M."/>
            <person name="Sasakura Y."/>
            <person name="Shoguchi E."/>
            <person name="Ueno K."/>
            <person name="Yamada L."/>
            <person name="Matsumoto J."/>
            <person name="Wasserscheid J."/>
            <person name="Dewar K."/>
            <person name="Wiley G.B."/>
            <person name="Macmil S.L."/>
            <person name="Roe B.A."/>
            <person name="Zeller R.W."/>
            <person name="Hastings K.E."/>
            <person name="Lemaire P."/>
            <person name="Lindquist E."/>
            <person name="Endo T."/>
            <person name="Hotta K."/>
            <person name="Inaba K."/>
        </authorList>
    </citation>
    <scope>NUCLEOTIDE SEQUENCE [LARGE SCALE GENOMIC DNA]</scope>
    <source>
        <strain evidence="2">wild type</strain>
    </source>
</reference>
<reference evidence="2" key="3">
    <citation type="submission" date="2025-08" db="UniProtKB">
        <authorList>
            <consortium name="Ensembl"/>
        </authorList>
    </citation>
    <scope>IDENTIFICATION</scope>
</reference>
<dbReference type="AlphaFoldDB" id="F6QW90"/>
<dbReference type="EMBL" id="EAAA01000509">
    <property type="status" value="NOT_ANNOTATED_CDS"/>
    <property type="molecule type" value="Genomic_DNA"/>
</dbReference>
<keyword evidence="3" id="KW-1185">Reference proteome</keyword>
<dbReference type="HOGENOM" id="CLU_2482664_0_0_1"/>
<proteinExistence type="predicted"/>
<feature type="region of interest" description="Disordered" evidence="1">
    <location>
        <begin position="1"/>
        <end position="35"/>
    </location>
</feature>